<gene>
    <name evidence="3" type="ORF">IAC80_02300</name>
</gene>
<accession>A0A9D1T7S6</accession>
<dbReference type="GO" id="GO:0003824">
    <property type="term" value="F:catalytic activity"/>
    <property type="evidence" value="ECO:0007669"/>
    <property type="project" value="InterPro"/>
</dbReference>
<dbReference type="InterPro" id="IPR036217">
    <property type="entry name" value="MethylDNA_cys_MeTrfase_DNAb"/>
</dbReference>
<evidence type="ECO:0000313" key="3">
    <source>
        <dbReference type="EMBL" id="HIV22751.1"/>
    </source>
</evidence>
<organism evidence="3 4">
    <name type="scientific">Candidatus Merdiplasma excrementigallinarum</name>
    <dbReference type="NCBI Taxonomy" id="2840864"/>
    <lineage>
        <taxon>Bacteria</taxon>
        <taxon>Bacillati</taxon>
        <taxon>Bacillota</taxon>
        <taxon>Clostridia</taxon>
        <taxon>Lachnospirales</taxon>
        <taxon>Lachnospiraceae</taxon>
        <taxon>Lachnospiraceae incertae sedis</taxon>
        <taxon>Candidatus Merdiplasma</taxon>
    </lineage>
</organism>
<reference evidence="3" key="1">
    <citation type="submission" date="2020-10" db="EMBL/GenBank/DDBJ databases">
        <authorList>
            <person name="Gilroy R."/>
        </authorList>
    </citation>
    <scope>NUCLEOTIDE SEQUENCE</scope>
    <source>
        <strain evidence="3">ChiBcec6-7307</strain>
    </source>
</reference>
<dbReference type="InterPro" id="IPR014048">
    <property type="entry name" value="MethylDNA_cys_MeTrfase_DNA-bd"/>
</dbReference>
<dbReference type="GO" id="GO:0006281">
    <property type="term" value="P:DNA repair"/>
    <property type="evidence" value="ECO:0007669"/>
    <property type="project" value="InterPro"/>
</dbReference>
<dbReference type="AlphaFoldDB" id="A0A9D1T7S6"/>
<evidence type="ECO:0000313" key="4">
    <source>
        <dbReference type="Proteomes" id="UP000886889"/>
    </source>
</evidence>
<comment type="caution">
    <text evidence="3">The sequence shown here is derived from an EMBL/GenBank/DDBJ whole genome shotgun (WGS) entry which is preliminary data.</text>
</comment>
<dbReference type="Proteomes" id="UP000886889">
    <property type="component" value="Unassembled WGS sequence"/>
</dbReference>
<dbReference type="Gene3D" id="1.10.10.10">
    <property type="entry name" value="Winged helix-like DNA-binding domain superfamily/Winged helix DNA-binding domain"/>
    <property type="match status" value="1"/>
</dbReference>
<dbReference type="SUPFAM" id="SSF46767">
    <property type="entry name" value="Methylated DNA-protein cysteine methyltransferase, C-terminal domain"/>
    <property type="match status" value="1"/>
</dbReference>
<reference evidence="3" key="2">
    <citation type="journal article" date="2021" name="PeerJ">
        <title>Extensive microbial diversity within the chicken gut microbiome revealed by metagenomics and culture.</title>
        <authorList>
            <person name="Gilroy R."/>
            <person name="Ravi A."/>
            <person name="Getino M."/>
            <person name="Pursley I."/>
            <person name="Horton D.L."/>
            <person name="Alikhan N.F."/>
            <person name="Baker D."/>
            <person name="Gharbi K."/>
            <person name="Hall N."/>
            <person name="Watson M."/>
            <person name="Adriaenssens E.M."/>
            <person name="Foster-Nyarko E."/>
            <person name="Jarju S."/>
            <person name="Secka A."/>
            <person name="Antonio M."/>
            <person name="Oren A."/>
            <person name="Chaudhuri R.R."/>
            <person name="La Ragione R."/>
            <person name="Hildebrand F."/>
            <person name="Pallen M.J."/>
        </authorList>
    </citation>
    <scope>NUCLEOTIDE SEQUENCE</scope>
    <source>
        <strain evidence="3">ChiBcec6-7307</strain>
    </source>
</reference>
<evidence type="ECO:0000259" key="2">
    <source>
        <dbReference type="Pfam" id="PF01035"/>
    </source>
</evidence>
<protein>
    <submittedName>
        <fullName evidence="3">MGMT family protein</fullName>
    </submittedName>
</protein>
<dbReference type="Pfam" id="PF01035">
    <property type="entry name" value="DNA_binding_1"/>
    <property type="match status" value="1"/>
</dbReference>
<feature type="domain" description="Methylated-DNA-[protein]-cysteine S-methyltransferase DNA binding" evidence="2">
    <location>
        <begin position="3"/>
        <end position="35"/>
    </location>
</feature>
<sequence>MYLVPCHRAAGTNGSLTGYADGIEKKAELLRLESVNMKQFSIPGKGAAL</sequence>
<evidence type="ECO:0000256" key="1">
    <source>
        <dbReference type="ARBA" id="ARBA00022763"/>
    </source>
</evidence>
<proteinExistence type="predicted"/>
<name>A0A9D1T7S6_9FIRM</name>
<dbReference type="InterPro" id="IPR036388">
    <property type="entry name" value="WH-like_DNA-bd_sf"/>
</dbReference>
<dbReference type="EMBL" id="DVOS01000026">
    <property type="protein sequence ID" value="HIV22751.1"/>
    <property type="molecule type" value="Genomic_DNA"/>
</dbReference>
<keyword evidence="1" id="KW-0227">DNA damage</keyword>